<evidence type="ECO:0000259" key="1">
    <source>
        <dbReference type="Pfam" id="PF07238"/>
    </source>
</evidence>
<dbReference type="Pfam" id="PF07238">
    <property type="entry name" value="PilZ"/>
    <property type="match status" value="1"/>
</dbReference>
<reference evidence="2 3" key="1">
    <citation type="journal article" date="2018" name="MBio">
        <title>Insights into the evolution of host association through the isolation and characterization of a novel human periodontal pathobiont, Desulfobulbus oralis.</title>
        <authorList>
            <person name="Cross K.L."/>
            <person name="Chirania P."/>
            <person name="Xiong W."/>
            <person name="Beall C.J."/>
            <person name="Elkins J.G."/>
            <person name="Giannone R.J."/>
            <person name="Griffen A.L."/>
            <person name="Guss A.M."/>
            <person name="Hettich R.L."/>
            <person name="Joshi S.S."/>
            <person name="Mokrzan E.M."/>
            <person name="Martin R.K."/>
            <person name="Zhulin I.B."/>
            <person name="Leys E.J."/>
            <person name="Podar M."/>
        </authorList>
    </citation>
    <scope>NUCLEOTIDE SEQUENCE [LARGE SCALE GENOMIC DNA]</scope>
    <source>
        <strain evidence="2 3">ORNL</strain>
    </source>
</reference>
<dbReference type="Gene3D" id="2.40.10.220">
    <property type="entry name" value="predicted glycosyltransferase like domains"/>
    <property type="match status" value="1"/>
</dbReference>
<proteinExistence type="predicted"/>
<evidence type="ECO:0000313" key="2">
    <source>
        <dbReference type="EMBL" id="AVD72253.1"/>
    </source>
</evidence>
<evidence type="ECO:0000313" key="3">
    <source>
        <dbReference type="Proteomes" id="UP000239867"/>
    </source>
</evidence>
<dbReference type="EMBL" id="CP021255">
    <property type="protein sequence ID" value="AVD72253.1"/>
    <property type="molecule type" value="Genomic_DNA"/>
</dbReference>
<dbReference type="GO" id="GO:0035438">
    <property type="term" value="F:cyclic-di-GMP binding"/>
    <property type="evidence" value="ECO:0007669"/>
    <property type="project" value="InterPro"/>
</dbReference>
<accession>A0A2L1GRD4</accession>
<dbReference type="KEGG" id="deo:CAY53_05615"/>
<organism evidence="2 3">
    <name type="scientific">Desulfobulbus oralis</name>
    <dbReference type="NCBI Taxonomy" id="1986146"/>
    <lineage>
        <taxon>Bacteria</taxon>
        <taxon>Pseudomonadati</taxon>
        <taxon>Thermodesulfobacteriota</taxon>
        <taxon>Desulfobulbia</taxon>
        <taxon>Desulfobulbales</taxon>
        <taxon>Desulfobulbaceae</taxon>
        <taxon>Desulfobulbus</taxon>
    </lineage>
</organism>
<dbReference type="AlphaFoldDB" id="A0A2L1GRD4"/>
<name>A0A2L1GRD4_9BACT</name>
<dbReference type="InterPro" id="IPR009875">
    <property type="entry name" value="PilZ_domain"/>
</dbReference>
<gene>
    <name evidence="2" type="ORF">CAY53_05615</name>
</gene>
<dbReference type="Proteomes" id="UP000239867">
    <property type="component" value="Chromosome"/>
</dbReference>
<protein>
    <recommendedName>
        <fullName evidence="1">PilZ domain-containing protein</fullName>
    </recommendedName>
</protein>
<keyword evidence="3" id="KW-1185">Reference proteome</keyword>
<feature type="domain" description="PilZ" evidence="1">
    <location>
        <begin position="92"/>
        <end position="191"/>
    </location>
</feature>
<dbReference type="SUPFAM" id="SSF141371">
    <property type="entry name" value="PilZ domain-like"/>
    <property type="match status" value="1"/>
</dbReference>
<sequence>MGEFLLCLAVKGGTVGRVNRQFPSLCLARGARTARNPMEIVITDHKQGHPLALSCPHCGREYDPGALVSKQKQHMTTVHCACGRPFLAVLETRHFARKHLNIKGRYTVMSDSGLGGLVTLRDISEGGVGFTLAAPCDLQPGWLITVFFELSGSERHVVVAKATIQVVNGCEIGCSFINPEQVRQDILSYLAA</sequence>